<evidence type="ECO:0000256" key="2">
    <source>
        <dbReference type="SAM" id="MobiDB-lite"/>
    </source>
</evidence>
<protein>
    <recommendedName>
        <fullName evidence="3">B box-type domain-containing protein</fullName>
    </recommendedName>
</protein>
<dbReference type="Gene3D" id="3.30.160.60">
    <property type="entry name" value="Classic Zinc Finger"/>
    <property type="match status" value="1"/>
</dbReference>
<dbReference type="InterPro" id="IPR047153">
    <property type="entry name" value="TRIM45/56/19-like"/>
</dbReference>
<dbReference type="InterPro" id="IPR000315">
    <property type="entry name" value="Znf_B-box"/>
</dbReference>
<dbReference type="Proteomes" id="UP001217089">
    <property type="component" value="Unassembled WGS sequence"/>
</dbReference>
<keyword evidence="1" id="KW-0863">Zinc-finger</keyword>
<feature type="compositionally biased region" description="Polar residues" evidence="2">
    <location>
        <begin position="308"/>
        <end position="324"/>
    </location>
</feature>
<dbReference type="InterPro" id="IPR011042">
    <property type="entry name" value="6-blade_b-propeller_TolB-like"/>
</dbReference>
<dbReference type="SUPFAM" id="SSF57845">
    <property type="entry name" value="B-box zinc-binding domain"/>
    <property type="match status" value="1"/>
</dbReference>
<evidence type="ECO:0000259" key="3">
    <source>
        <dbReference type="PROSITE" id="PS50119"/>
    </source>
</evidence>
<dbReference type="Pfam" id="PF00643">
    <property type="entry name" value="zf-B_box"/>
    <property type="match status" value="1"/>
</dbReference>
<evidence type="ECO:0000256" key="1">
    <source>
        <dbReference type="PROSITE-ProRule" id="PRU00024"/>
    </source>
</evidence>
<dbReference type="PROSITE" id="PS50119">
    <property type="entry name" value="ZF_BBOX"/>
    <property type="match status" value="2"/>
</dbReference>
<feature type="region of interest" description="Disordered" evidence="2">
    <location>
        <begin position="308"/>
        <end position="374"/>
    </location>
</feature>
<keyword evidence="1" id="KW-0862">Zinc</keyword>
<feature type="domain" description="B box-type" evidence="3">
    <location>
        <begin position="70"/>
        <end position="111"/>
    </location>
</feature>
<dbReference type="Gene3D" id="2.120.10.30">
    <property type="entry name" value="TolB, C-terminal domain"/>
    <property type="match status" value="1"/>
</dbReference>
<accession>A0ABQ9E276</accession>
<keyword evidence="5" id="KW-1185">Reference proteome</keyword>
<evidence type="ECO:0000313" key="4">
    <source>
        <dbReference type="EMBL" id="KAJ8299240.1"/>
    </source>
</evidence>
<dbReference type="PANTHER" id="PTHR25462">
    <property type="entry name" value="BONUS, ISOFORM C-RELATED"/>
    <property type="match status" value="1"/>
</dbReference>
<keyword evidence="1" id="KW-0479">Metal-binding</keyword>
<dbReference type="CDD" id="cd19756">
    <property type="entry name" value="Bbox2"/>
    <property type="match status" value="1"/>
</dbReference>
<comment type="caution">
    <text evidence="4">The sequence shown here is derived from an EMBL/GenBank/DDBJ whole genome shotgun (WGS) entry which is preliminary data.</text>
</comment>
<name>A0ABQ9E276_TEGGR</name>
<proteinExistence type="predicted"/>
<dbReference type="SMART" id="SM00336">
    <property type="entry name" value="BBOX"/>
    <property type="match status" value="2"/>
</dbReference>
<sequence length="716" mass="81342">MATGGFQVHDRVGKKLICELCDTKVDTCIYKCLDCEVYMCDICTRAHNRLKETRDHKILKDQHGPLPSSKAESRCKSHPGEDVIFYCHTCVIFICSFCITSNHNNHKCSMIKQASEEMSTELRVHLNNLKDNHITVLRRFENLQTSNQEQHESNVKNIQALTDAIIQEIKNIQSMLIEESEKTTNENKFRLSELQDNVTKLVEELESQYLDFNKCLTSGSDIDKIMARNEVSELLETCQSNDRQVKMHHSRFIAGEIDVTSMKMSFGLIEVVEGDTSDNDFFHTEPVKNKSSNTLSNVNVKDVSELPNVSLSKPDQESAPTTFSYKIPMTDVPASPKSIYQKPVNRKSENSNLTTDRMTLPNGLETPTSRTDLDTTRCKTKKADIVRTSEISSDPTTSSPASPDITLNILSKFKHKTTTVMSICPVSDTTAYLTCQGEYNIDRVNKNGHVQGCIKLDFQDGQIKQQLYTGPLFPVCLCLSSDGHILVTMYDQSSYDVNKTSKSLVTRMTTTGQILTTYEYDNDKRLFILPFGIDENTNKDICVVNRTTDISGHVVILNASGRLKCTYKGQGGEMFDPVRVKCDKFGHIILSDLNKKIHILNKNGQLIKYLMTEKDLQDVPGPLVIDTNNLLWVGCFESRVYIVNKNALKEEIRLYPQLKCKDNEIPTFPHKTKVSTQPFRDIDQEVRFQNSLKCNRTLTLPINRKLQSLECKEYYK</sequence>
<dbReference type="EMBL" id="JARBDR010000921">
    <property type="protein sequence ID" value="KAJ8299240.1"/>
    <property type="molecule type" value="Genomic_DNA"/>
</dbReference>
<organism evidence="4 5">
    <name type="scientific">Tegillarca granosa</name>
    <name type="common">Malaysian cockle</name>
    <name type="synonym">Anadara granosa</name>
    <dbReference type="NCBI Taxonomy" id="220873"/>
    <lineage>
        <taxon>Eukaryota</taxon>
        <taxon>Metazoa</taxon>
        <taxon>Spiralia</taxon>
        <taxon>Lophotrochozoa</taxon>
        <taxon>Mollusca</taxon>
        <taxon>Bivalvia</taxon>
        <taxon>Autobranchia</taxon>
        <taxon>Pteriomorphia</taxon>
        <taxon>Arcoida</taxon>
        <taxon>Arcoidea</taxon>
        <taxon>Arcidae</taxon>
        <taxon>Tegillarca</taxon>
    </lineage>
</organism>
<dbReference type="CDD" id="cd19757">
    <property type="entry name" value="Bbox1"/>
    <property type="match status" value="1"/>
</dbReference>
<dbReference type="PANTHER" id="PTHR25462:SF296">
    <property type="entry name" value="MEIOTIC P26, ISOFORM F"/>
    <property type="match status" value="1"/>
</dbReference>
<gene>
    <name evidence="4" type="ORF">KUTeg_023300</name>
</gene>
<evidence type="ECO:0000313" key="5">
    <source>
        <dbReference type="Proteomes" id="UP001217089"/>
    </source>
</evidence>
<dbReference type="SUPFAM" id="SSF101898">
    <property type="entry name" value="NHL repeat"/>
    <property type="match status" value="1"/>
</dbReference>
<reference evidence="4 5" key="1">
    <citation type="submission" date="2022-12" db="EMBL/GenBank/DDBJ databases">
        <title>Chromosome-level genome of Tegillarca granosa.</title>
        <authorList>
            <person name="Kim J."/>
        </authorList>
    </citation>
    <scope>NUCLEOTIDE SEQUENCE [LARGE SCALE GENOMIC DNA]</scope>
    <source>
        <strain evidence="4">Teg-2019</strain>
        <tissue evidence="4">Adductor muscle</tissue>
    </source>
</reference>
<feature type="domain" description="B box-type" evidence="3">
    <location>
        <begin position="13"/>
        <end position="61"/>
    </location>
</feature>